<reference evidence="1 2" key="1">
    <citation type="submission" date="2017-07" db="EMBL/GenBank/DDBJ databases">
        <title>Mechanisms for carbon and nitrogen cycling indicate functional differentiation within the Candidate Phyla Radiation.</title>
        <authorList>
            <person name="Danczak R.E."/>
            <person name="Johnston M.D."/>
            <person name="Kenah C."/>
            <person name="Slattery M."/>
            <person name="Wrighton K.C."/>
            <person name="Wilkins M.J."/>
        </authorList>
    </citation>
    <scope>NUCLEOTIDE SEQUENCE [LARGE SCALE GENOMIC DNA]</scope>
    <source>
        <strain evidence="1">Athens1014_28</strain>
    </source>
</reference>
<dbReference type="EMBL" id="VMGN01000008">
    <property type="protein sequence ID" value="TSC94701.1"/>
    <property type="molecule type" value="Genomic_DNA"/>
</dbReference>
<name>A0A554LP96_9BACT</name>
<evidence type="ECO:0000313" key="2">
    <source>
        <dbReference type="Proteomes" id="UP000316495"/>
    </source>
</evidence>
<accession>A0A554LP96</accession>
<organism evidence="1 2">
    <name type="scientific">Candidatus Berkelbacteria bacterium Athens1014_28</name>
    <dbReference type="NCBI Taxonomy" id="2017145"/>
    <lineage>
        <taxon>Bacteria</taxon>
        <taxon>Candidatus Berkelbacteria</taxon>
    </lineage>
</organism>
<dbReference type="NCBIfam" id="TIGR04256">
    <property type="entry name" value="GxxExxY"/>
    <property type="match status" value="1"/>
</dbReference>
<dbReference type="InterPro" id="IPR026350">
    <property type="entry name" value="GxxExxY"/>
</dbReference>
<dbReference type="Pfam" id="PF13366">
    <property type="entry name" value="PDDEXK_3"/>
    <property type="match status" value="1"/>
</dbReference>
<evidence type="ECO:0008006" key="3">
    <source>
        <dbReference type="Google" id="ProtNLM"/>
    </source>
</evidence>
<comment type="caution">
    <text evidence="1">The sequence shown here is derived from an EMBL/GenBank/DDBJ whole genome shotgun (WGS) entry which is preliminary data.</text>
</comment>
<dbReference type="Proteomes" id="UP000316495">
    <property type="component" value="Unassembled WGS sequence"/>
</dbReference>
<evidence type="ECO:0000313" key="1">
    <source>
        <dbReference type="EMBL" id="TSC94701.1"/>
    </source>
</evidence>
<gene>
    <name evidence="1" type="ORF">Athens101428_216</name>
</gene>
<sequence length="125" mass="14695">MDKVIYKKESYEIVGCCFEVFNQLGPGHKEKTYQRALEVLFNEKNIKHISQFSIPIKINNKQIGRCYFDFLIDGKIVLELKVGDHFHRRDIEQIHSYLKSNNILLGILVNFTSNGAYFRRVLNIE</sequence>
<dbReference type="AlphaFoldDB" id="A0A554LP96"/>
<proteinExistence type="predicted"/>
<protein>
    <recommendedName>
        <fullName evidence="3">GTP-binding signal recognition particle</fullName>
    </recommendedName>
</protein>